<sequence length="250" mass="27668">MLMTTQDLLDKITQLPERPVDVPTAPPIELVAFVVRWNRGLRQWKTTTLADFARVSVSTVERIERGERVSDDALDRIAQAFGYEAGYFTAPRLPLSAGEAAASLVDTYSHLEIVPVAPMTTHRAVRDAARCEAVLIHRPEVPEAYDDDIAGLQEWLDLASFILSDIAEPPPSERGRRDLYNDILTCVGNLERRGLTVLSGVMPAPQDRLPDWKVAVVSITPRLTDPGAAKRRHLMVDRRVVALPSGPTTT</sequence>
<gene>
    <name evidence="2" type="ORF">B5V03_01480</name>
</gene>
<dbReference type="CDD" id="cd00093">
    <property type="entry name" value="HTH_XRE"/>
    <property type="match status" value="1"/>
</dbReference>
<dbReference type="Proteomes" id="UP000290819">
    <property type="component" value="Unassembled WGS sequence"/>
</dbReference>
<organism evidence="2 3">
    <name type="scientific">Bradyrhizobium betae</name>
    <dbReference type="NCBI Taxonomy" id="244734"/>
    <lineage>
        <taxon>Bacteria</taxon>
        <taxon>Pseudomonadati</taxon>
        <taxon>Pseudomonadota</taxon>
        <taxon>Alphaproteobacteria</taxon>
        <taxon>Hyphomicrobiales</taxon>
        <taxon>Nitrobacteraceae</taxon>
        <taxon>Bradyrhizobium</taxon>
    </lineage>
</organism>
<dbReference type="AlphaFoldDB" id="A0A4Q1VRS1"/>
<dbReference type="SUPFAM" id="SSF47413">
    <property type="entry name" value="lambda repressor-like DNA-binding domains"/>
    <property type="match status" value="1"/>
</dbReference>
<dbReference type="Pfam" id="PF01381">
    <property type="entry name" value="HTH_3"/>
    <property type="match status" value="1"/>
</dbReference>
<dbReference type="SMART" id="SM00530">
    <property type="entry name" value="HTH_XRE"/>
    <property type="match status" value="1"/>
</dbReference>
<keyword evidence="3" id="KW-1185">Reference proteome</keyword>
<dbReference type="PROSITE" id="PS50943">
    <property type="entry name" value="HTH_CROC1"/>
    <property type="match status" value="1"/>
</dbReference>
<evidence type="ECO:0000313" key="3">
    <source>
        <dbReference type="Proteomes" id="UP000290819"/>
    </source>
</evidence>
<dbReference type="EMBL" id="MZXW01000004">
    <property type="protein sequence ID" value="RXT54153.1"/>
    <property type="molecule type" value="Genomic_DNA"/>
</dbReference>
<feature type="domain" description="HTH cro/C1-type" evidence="1">
    <location>
        <begin position="49"/>
        <end position="88"/>
    </location>
</feature>
<comment type="caution">
    <text evidence="2">The sequence shown here is derived from an EMBL/GenBank/DDBJ whole genome shotgun (WGS) entry which is preliminary data.</text>
</comment>
<dbReference type="InterPro" id="IPR010982">
    <property type="entry name" value="Lambda_DNA-bd_dom_sf"/>
</dbReference>
<evidence type="ECO:0000313" key="2">
    <source>
        <dbReference type="EMBL" id="RXT54153.1"/>
    </source>
</evidence>
<reference evidence="2 3" key="1">
    <citation type="submission" date="2017-03" db="EMBL/GenBank/DDBJ databases">
        <authorList>
            <person name="Safronova V.I."/>
            <person name="Sazanova A.L."/>
            <person name="Chirak E.R."/>
        </authorList>
    </citation>
    <scope>NUCLEOTIDE SEQUENCE [LARGE SCALE GENOMIC DNA]</scope>
    <source>
        <strain evidence="2 3">Opo-243</strain>
    </source>
</reference>
<dbReference type="InterPro" id="IPR001387">
    <property type="entry name" value="Cro/C1-type_HTH"/>
</dbReference>
<accession>A0A4Q1VRS1</accession>
<proteinExistence type="predicted"/>
<dbReference type="GO" id="GO:0003677">
    <property type="term" value="F:DNA binding"/>
    <property type="evidence" value="ECO:0007669"/>
    <property type="project" value="InterPro"/>
</dbReference>
<name>A0A4Q1VRS1_9BRAD</name>
<dbReference type="Gene3D" id="1.10.260.40">
    <property type="entry name" value="lambda repressor-like DNA-binding domains"/>
    <property type="match status" value="1"/>
</dbReference>
<evidence type="ECO:0000259" key="1">
    <source>
        <dbReference type="PROSITE" id="PS50943"/>
    </source>
</evidence>
<protein>
    <recommendedName>
        <fullName evidence="1">HTH cro/C1-type domain-containing protein</fullName>
    </recommendedName>
</protein>
<dbReference type="OrthoDB" id="7376231at2"/>